<evidence type="ECO:0000256" key="5">
    <source>
        <dbReference type="ARBA" id="ARBA00022614"/>
    </source>
</evidence>
<evidence type="ECO:0000256" key="1">
    <source>
        <dbReference type="ARBA" id="ARBA00004170"/>
    </source>
</evidence>
<evidence type="ECO:0000256" key="4">
    <source>
        <dbReference type="ARBA" id="ARBA00022525"/>
    </source>
</evidence>
<evidence type="ECO:0000256" key="8">
    <source>
        <dbReference type="ARBA" id="ARBA00022821"/>
    </source>
</evidence>
<dbReference type="FunFam" id="3.80.10.10:FF:000400">
    <property type="entry name" value="Nuclear pore complex protein NUP107"/>
    <property type="match status" value="1"/>
</dbReference>
<dbReference type="GO" id="GO:0006952">
    <property type="term" value="P:defense response"/>
    <property type="evidence" value="ECO:0007669"/>
    <property type="project" value="UniProtKB-KW"/>
</dbReference>
<evidence type="ECO:0000256" key="11">
    <source>
        <dbReference type="ARBA" id="ARBA00038043"/>
    </source>
</evidence>
<evidence type="ECO:0000313" key="13">
    <source>
        <dbReference type="EMBL" id="RZB79729.1"/>
    </source>
</evidence>
<dbReference type="Gene3D" id="3.80.10.10">
    <property type="entry name" value="Ribonuclease Inhibitor"/>
    <property type="match status" value="2"/>
</dbReference>
<keyword evidence="6" id="KW-0732">Signal</keyword>
<keyword evidence="9" id="KW-0472">Membrane</keyword>
<dbReference type="InterPro" id="IPR032675">
    <property type="entry name" value="LRR_dom_sf"/>
</dbReference>
<dbReference type="InterPro" id="IPR001611">
    <property type="entry name" value="Leu-rich_rpt"/>
</dbReference>
<sequence length="387" mass="42254">MHKSRISKFSFSLFSKPSYYNTMGRVWFTAPLTALLLLAFSSAVSSCPQSDLAALLAFKSALRESNDGIFNTWTGTDCCHNWYGISCDRNTHRVAEISLRAGPVYTTFEKPFRPGYMSGSISPEICKLTHLSSIIITDWQGISGEIPRCITSLFFLRIIDLTGNRIAGTLPSNIGRLRHLTLLSAADNVIAGIIPPSLTNVTGLMHLDLRNNRIFGPIPRSLGRLQMLSRVLLSGNHISGPIPRSFCHIYRLVDLDLSNNRLSGSIPEALGRMKVLSTLKLDSNRLSGSIPASLLGSGISELNLSHNYLEGNIPDSFGGSSYFTLLDLSYNNLKGPIPKSMSSSSYVGFVDFSHNHLCGPIPSSYSDADASSFDYNDCLCGKPLKAC</sequence>
<dbReference type="SMR" id="A0A445I137"/>
<dbReference type="Proteomes" id="UP000289340">
    <property type="component" value="Chromosome 11"/>
</dbReference>
<reference evidence="13 14" key="1">
    <citation type="submission" date="2018-09" db="EMBL/GenBank/DDBJ databases">
        <title>A high-quality reference genome of wild soybean provides a powerful tool to mine soybean genomes.</title>
        <authorList>
            <person name="Xie M."/>
            <person name="Chung C.Y.L."/>
            <person name="Li M.-W."/>
            <person name="Wong F.-L."/>
            <person name="Chan T.-F."/>
            <person name="Lam H.-M."/>
        </authorList>
    </citation>
    <scope>NUCLEOTIDE SEQUENCE [LARGE SCALE GENOMIC DNA]</scope>
    <source>
        <strain evidence="14">cv. W05</strain>
        <tissue evidence="13">Hypocotyl of etiolated seedlings</tissue>
    </source>
</reference>
<comment type="similarity">
    <text evidence="11">Belongs to the polygalacturonase-inhibiting protein family.</text>
</comment>
<keyword evidence="14" id="KW-1185">Reference proteome</keyword>
<keyword evidence="7" id="KW-0677">Repeat</keyword>
<name>A0A445I137_GLYSO</name>
<dbReference type="InterPro" id="IPR013210">
    <property type="entry name" value="LRR_N_plant-typ"/>
</dbReference>
<evidence type="ECO:0000313" key="14">
    <source>
        <dbReference type="Proteomes" id="UP000289340"/>
    </source>
</evidence>
<evidence type="ECO:0000256" key="7">
    <source>
        <dbReference type="ARBA" id="ARBA00022737"/>
    </source>
</evidence>
<keyword evidence="10" id="KW-1015">Disulfide bond</keyword>
<keyword evidence="4" id="KW-0964">Secreted</keyword>
<evidence type="ECO:0000256" key="2">
    <source>
        <dbReference type="ARBA" id="ARBA00004191"/>
    </source>
</evidence>
<evidence type="ECO:0000256" key="9">
    <source>
        <dbReference type="ARBA" id="ARBA00023136"/>
    </source>
</evidence>
<feature type="domain" description="Leucine-rich repeat-containing N-terminal plant-type" evidence="12">
    <location>
        <begin position="49"/>
        <end position="88"/>
    </location>
</feature>
<dbReference type="SUPFAM" id="SSF52058">
    <property type="entry name" value="L domain-like"/>
    <property type="match status" value="1"/>
</dbReference>
<evidence type="ECO:0000256" key="10">
    <source>
        <dbReference type="ARBA" id="ARBA00023157"/>
    </source>
</evidence>
<dbReference type="FunFam" id="3.80.10.10:FF:000383">
    <property type="entry name" value="Leucine-rich repeat receptor protein kinase EMS1"/>
    <property type="match status" value="1"/>
</dbReference>
<accession>A0A445I137</accession>
<keyword evidence="5" id="KW-0433">Leucine-rich repeat</keyword>
<comment type="subcellular location">
    <subcellularLocation>
        <location evidence="1">Membrane</location>
        <topology evidence="1">Peripheral membrane protein</topology>
    </subcellularLocation>
    <subcellularLocation>
        <location evidence="2">Secreted</location>
        <location evidence="2">Cell wall</location>
    </subcellularLocation>
</comment>
<dbReference type="InterPro" id="IPR052941">
    <property type="entry name" value="StomDev_PlantInt_Reg"/>
</dbReference>
<dbReference type="AlphaFoldDB" id="A0A445I137"/>
<keyword evidence="8" id="KW-0611">Plant defense</keyword>
<dbReference type="PANTHER" id="PTHR48004:SF103">
    <property type="entry name" value="OS01G0515300 PROTEIN"/>
    <property type="match status" value="1"/>
</dbReference>
<organism evidence="13 14">
    <name type="scientific">Glycine soja</name>
    <name type="common">Wild soybean</name>
    <dbReference type="NCBI Taxonomy" id="3848"/>
    <lineage>
        <taxon>Eukaryota</taxon>
        <taxon>Viridiplantae</taxon>
        <taxon>Streptophyta</taxon>
        <taxon>Embryophyta</taxon>
        <taxon>Tracheophyta</taxon>
        <taxon>Spermatophyta</taxon>
        <taxon>Magnoliopsida</taxon>
        <taxon>eudicotyledons</taxon>
        <taxon>Gunneridae</taxon>
        <taxon>Pentapetalae</taxon>
        <taxon>rosids</taxon>
        <taxon>fabids</taxon>
        <taxon>Fabales</taxon>
        <taxon>Fabaceae</taxon>
        <taxon>Papilionoideae</taxon>
        <taxon>50 kb inversion clade</taxon>
        <taxon>NPAAA clade</taxon>
        <taxon>indigoferoid/millettioid clade</taxon>
        <taxon>Phaseoleae</taxon>
        <taxon>Glycine</taxon>
        <taxon>Glycine subgen. Soja</taxon>
    </lineage>
</organism>
<evidence type="ECO:0000256" key="6">
    <source>
        <dbReference type="ARBA" id="ARBA00022729"/>
    </source>
</evidence>
<dbReference type="Pfam" id="PF08263">
    <property type="entry name" value="LRRNT_2"/>
    <property type="match status" value="1"/>
</dbReference>
<dbReference type="Pfam" id="PF00560">
    <property type="entry name" value="LRR_1"/>
    <property type="match status" value="4"/>
</dbReference>
<comment type="caution">
    <text evidence="13">The sequence shown here is derived from an EMBL/GenBank/DDBJ whole genome shotgun (WGS) entry which is preliminary data.</text>
</comment>
<gene>
    <name evidence="13" type="ORF">D0Y65_029806</name>
</gene>
<protein>
    <submittedName>
        <fullName evidence="13">DNA damage-repair/toleration protein DRT100</fullName>
    </submittedName>
</protein>
<dbReference type="EMBL" id="QZWG01000011">
    <property type="protein sequence ID" value="RZB79729.1"/>
    <property type="molecule type" value="Genomic_DNA"/>
</dbReference>
<evidence type="ECO:0000256" key="3">
    <source>
        <dbReference type="ARBA" id="ARBA00022512"/>
    </source>
</evidence>
<dbReference type="Pfam" id="PF13855">
    <property type="entry name" value="LRR_8"/>
    <property type="match status" value="1"/>
</dbReference>
<evidence type="ECO:0000259" key="12">
    <source>
        <dbReference type="Pfam" id="PF08263"/>
    </source>
</evidence>
<keyword evidence="3" id="KW-0134">Cell wall</keyword>
<proteinExistence type="inferred from homology"/>
<dbReference type="GO" id="GO:0016020">
    <property type="term" value="C:membrane"/>
    <property type="evidence" value="ECO:0007669"/>
    <property type="project" value="UniProtKB-SubCell"/>
</dbReference>
<dbReference type="Gramene" id="XM_028332905.1">
    <property type="protein sequence ID" value="XP_028188706.1"/>
    <property type="gene ID" value="LOC114375155"/>
</dbReference>
<dbReference type="PANTHER" id="PTHR48004">
    <property type="entry name" value="OS01G0149700 PROTEIN"/>
    <property type="match status" value="1"/>
</dbReference>